<accession>A0A9W5AYU7</accession>
<comment type="caution">
    <text evidence="1">The sequence shown here is derived from an EMBL/GenBank/DDBJ whole genome shotgun (WGS) entry which is preliminary data.</text>
</comment>
<reference evidence="1 2" key="1">
    <citation type="submission" date="2016-01" db="EMBL/GenBank/DDBJ databases">
        <authorList>
            <person name="Regsiter A."/>
            <person name="william w."/>
        </authorList>
    </citation>
    <scope>NUCLEOTIDE SEQUENCE [LARGE SCALE GENOMIC DNA]</scope>
    <source>
        <strain evidence="1 2">CFBP 5494</strain>
    </source>
</reference>
<evidence type="ECO:0000313" key="1">
    <source>
        <dbReference type="EMBL" id="CUW87517.1"/>
    </source>
</evidence>
<name>A0A9W5AYU7_9HYPH</name>
<evidence type="ECO:0000313" key="2">
    <source>
        <dbReference type="Proteomes" id="UP000191933"/>
    </source>
</evidence>
<organism evidence="1 2">
    <name type="scientific">Agrobacterium genomosp. 2 str. CFBP 5494</name>
    <dbReference type="NCBI Taxonomy" id="1183436"/>
    <lineage>
        <taxon>Bacteria</taxon>
        <taxon>Pseudomonadati</taxon>
        <taxon>Pseudomonadota</taxon>
        <taxon>Alphaproteobacteria</taxon>
        <taxon>Hyphomicrobiales</taxon>
        <taxon>Rhizobiaceae</taxon>
        <taxon>Rhizobium/Agrobacterium group</taxon>
        <taxon>Agrobacterium</taxon>
        <taxon>Agrobacterium tumefaciens complex</taxon>
    </lineage>
</organism>
<keyword evidence="2" id="KW-1185">Reference proteome</keyword>
<dbReference type="AlphaFoldDB" id="A0A9W5AYU7"/>
<proteinExistence type="predicted"/>
<dbReference type="Proteomes" id="UP000191933">
    <property type="component" value="Unassembled WGS sequence"/>
</dbReference>
<sequence length="211" mass="23856">MGVIRWVEMSSDRYCADGVMMLGYLGDERICYVADYGPDPNADGIFHLFTHSEFPGRRFSERWTPCDDLEHGQYLAEAWLLEWMADVGFVPKAEFDEARKSAEHFIRELRASSETNKRRLNEIRDLRAENTVLKERIGSAFGDIDDAIAALKRKVDDIVADTGVARTWSWDVPVDQRWKGAKPKGWIDSGWSVSGDIGGEFSVIFRDGGAA</sequence>
<gene>
    <name evidence="1" type="ORF">AGR2A_Cc120080</name>
</gene>
<dbReference type="EMBL" id="FBVY01000004">
    <property type="protein sequence ID" value="CUW87517.1"/>
    <property type="molecule type" value="Genomic_DNA"/>
</dbReference>
<protein>
    <submittedName>
        <fullName evidence="1">Uncharacterized protein</fullName>
    </submittedName>
</protein>